<evidence type="ECO:0000256" key="1">
    <source>
        <dbReference type="SAM" id="MobiDB-lite"/>
    </source>
</evidence>
<dbReference type="Ensembl" id="ENSCABT00000030087.1">
    <property type="protein sequence ID" value="ENSCABP00000027471.1"/>
    <property type="gene ID" value="ENSCABG00000020185.1"/>
</dbReference>
<keyword evidence="3" id="KW-1185">Reference proteome</keyword>
<reference evidence="2" key="2">
    <citation type="submission" date="2025-09" db="UniProtKB">
        <authorList>
            <consortium name="Ensembl"/>
        </authorList>
    </citation>
    <scope>IDENTIFICATION</scope>
</reference>
<feature type="compositionally biased region" description="Basic and acidic residues" evidence="1">
    <location>
        <begin position="266"/>
        <end position="275"/>
    </location>
</feature>
<name>A0A8C0J7F2_CHEAB</name>
<dbReference type="InterPro" id="IPR053270">
    <property type="entry name" value="Fv1_restriction_factor"/>
</dbReference>
<evidence type="ECO:0000313" key="3">
    <source>
        <dbReference type="Proteomes" id="UP000694404"/>
    </source>
</evidence>
<dbReference type="AlphaFoldDB" id="A0A8C0J7F2"/>
<dbReference type="Proteomes" id="UP000694404">
    <property type="component" value="Unplaced"/>
</dbReference>
<proteinExistence type="predicted"/>
<dbReference type="GO" id="GO:0009615">
    <property type="term" value="P:response to virus"/>
    <property type="evidence" value="ECO:0007669"/>
    <property type="project" value="TreeGrafter"/>
</dbReference>
<evidence type="ECO:0000313" key="2">
    <source>
        <dbReference type="Ensembl" id="ENSCABP00000027471.1"/>
    </source>
</evidence>
<reference evidence="2" key="1">
    <citation type="submission" date="2025-08" db="UniProtKB">
        <authorList>
            <consortium name="Ensembl"/>
        </authorList>
    </citation>
    <scope>IDENTIFICATION</scope>
</reference>
<dbReference type="PANTHER" id="PTHR48195:SF1">
    <property type="entry name" value="RIKEN CDNA 2410002F23 GENE"/>
    <property type="match status" value="1"/>
</dbReference>
<accession>A0A8C0J7F2</accession>
<dbReference type="GeneTree" id="ENSGT01030000235340"/>
<dbReference type="GO" id="GO:0005794">
    <property type="term" value="C:Golgi apparatus"/>
    <property type="evidence" value="ECO:0007669"/>
    <property type="project" value="TreeGrafter"/>
</dbReference>
<organism evidence="2 3">
    <name type="scientific">Chelonoidis abingdonii</name>
    <name type="common">Abingdon island giant tortoise</name>
    <name type="synonym">Testudo abingdonii</name>
    <dbReference type="NCBI Taxonomy" id="106734"/>
    <lineage>
        <taxon>Eukaryota</taxon>
        <taxon>Metazoa</taxon>
        <taxon>Chordata</taxon>
        <taxon>Craniata</taxon>
        <taxon>Vertebrata</taxon>
        <taxon>Euteleostomi</taxon>
        <taxon>Archelosauria</taxon>
        <taxon>Testudinata</taxon>
        <taxon>Testudines</taxon>
        <taxon>Cryptodira</taxon>
        <taxon>Durocryptodira</taxon>
        <taxon>Testudinoidea</taxon>
        <taxon>Testudinidae</taxon>
        <taxon>Chelonoidis</taxon>
    </lineage>
</organism>
<dbReference type="PANTHER" id="PTHR48195">
    <property type="entry name" value="FRIEND VIRUS SUSCEPTIBILITY PROTEIN 1"/>
    <property type="match status" value="1"/>
</dbReference>
<sequence length="295" mass="32544">GADRHCLFTQIVRTYKTSELQEIVKTFRQEPGEGVLHWLVRVWDNAGQTVLLLRYELQQLGVMAQDAQVRAEMANPPNPKGANGQEEESPSLYRWLMGAVDTAYPSAGELEAQVGPWKTIAEGVQALRQLGMAWAVSMGGMDGPDDMPVTKFTKAALLRTAPDELKPSLLAVVMAADGRVGELAATLMQLETALAGARPKAVRAAKGQRNQGQAGQGVERGELRVPRRVLWFDLLQAGVPREETDRKPTANLYKRWMQLPASKRSTGPERERTVEPNKPAEPSASLAEWQLPRPY</sequence>
<dbReference type="OMA" id="CILAIQY"/>
<feature type="region of interest" description="Disordered" evidence="1">
    <location>
        <begin position="255"/>
        <end position="295"/>
    </location>
</feature>
<protein>
    <submittedName>
        <fullName evidence="2">Uncharacterized protein</fullName>
    </submittedName>
</protein>